<dbReference type="Pfam" id="PF01323">
    <property type="entry name" value="DSBA"/>
    <property type="match status" value="1"/>
</dbReference>
<comment type="similarity">
    <text evidence="2">Belongs to the thioredoxin family. DsbA subfamily.</text>
</comment>
<keyword evidence="6" id="KW-0676">Redox-active center</keyword>
<evidence type="ECO:0000256" key="3">
    <source>
        <dbReference type="ARBA" id="ARBA00022729"/>
    </source>
</evidence>
<dbReference type="Proteomes" id="UP001500604">
    <property type="component" value="Unassembled WGS sequence"/>
</dbReference>
<keyword evidence="3 8" id="KW-0732">Signal</keyword>
<evidence type="ECO:0000256" key="6">
    <source>
        <dbReference type="ARBA" id="ARBA00023284"/>
    </source>
</evidence>
<dbReference type="PROSITE" id="PS51352">
    <property type="entry name" value="THIOREDOXIN_2"/>
    <property type="match status" value="1"/>
</dbReference>
<evidence type="ECO:0000256" key="7">
    <source>
        <dbReference type="PIRNR" id="PIRNR001488"/>
    </source>
</evidence>
<dbReference type="RefSeq" id="WP_345198503.1">
    <property type="nucleotide sequence ID" value="NZ_BAABFL010000467.1"/>
</dbReference>
<organism evidence="10 11">
    <name type="scientific">Kistimonas scapharcae</name>
    <dbReference type="NCBI Taxonomy" id="1036133"/>
    <lineage>
        <taxon>Bacteria</taxon>
        <taxon>Pseudomonadati</taxon>
        <taxon>Pseudomonadota</taxon>
        <taxon>Gammaproteobacteria</taxon>
        <taxon>Oceanospirillales</taxon>
        <taxon>Endozoicomonadaceae</taxon>
        <taxon>Kistimonas</taxon>
    </lineage>
</organism>
<dbReference type="InterPro" id="IPR013766">
    <property type="entry name" value="Thioredoxin_domain"/>
</dbReference>
<dbReference type="InterPro" id="IPR001853">
    <property type="entry name" value="DSBA-like_thioredoxin_dom"/>
</dbReference>
<evidence type="ECO:0000259" key="9">
    <source>
        <dbReference type="PROSITE" id="PS51352"/>
    </source>
</evidence>
<name>A0ABP8V9R5_9GAMM</name>
<evidence type="ECO:0000256" key="4">
    <source>
        <dbReference type="ARBA" id="ARBA00022764"/>
    </source>
</evidence>
<dbReference type="PANTHER" id="PTHR35891:SF2">
    <property type="entry name" value="THIOL:DISULFIDE INTERCHANGE PROTEIN DSBA"/>
    <property type="match status" value="1"/>
</dbReference>
<gene>
    <name evidence="10" type="primary">dsbA_2</name>
    <name evidence="10" type="ORF">GCM10023116_42990</name>
</gene>
<keyword evidence="11" id="KW-1185">Reference proteome</keyword>
<dbReference type="InterPro" id="IPR050824">
    <property type="entry name" value="Thiol_disulfide_DsbA"/>
</dbReference>
<comment type="subcellular location">
    <subcellularLocation>
        <location evidence="1 7">Periplasm</location>
    </subcellularLocation>
</comment>
<evidence type="ECO:0000256" key="5">
    <source>
        <dbReference type="ARBA" id="ARBA00023157"/>
    </source>
</evidence>
<evidence type="ECO:0000313" key="11">
    <source>
        <dbReference type="Proteomes" id="UP001500604"/>
    </source>
</evidence>
<evidence type="ECO:0000313" key="10">
    <source>
        <dbReference type="EMBL" id="GAA4652015.1"/>
    </source>
</evidence>
<evidence type="ECO:0000256" key="8">
    <source>
        <dbReference type="SAM" id="SignalP"/>
    </source>
</evidence>
<dbReference type="SUPFAM" id="SSF52833">
    <property type="entry name" value="Thioredoxin-like"/>
    <property type="match status" value="1"/>
</dbReference>
<feature type="domain" description="Thioredoxin" evidence="9">
    <location>
        <begin position="10"/>
        <end position="204"/>
    </location>
</feature>
<comment type="caution">
    <text evidence="10">The sequence shown here is derived from an EMBL/GenBank/DDBJ whole genome shotgun (WGS) entry which is preliminary data.</text>
</comment>
<protein>
    <recommendedName>
        <fullName evidence="7">Thiol:disulfide interchange protein</fullName>
    </recommendedName>
</protein>
<reference evidence="11" key="1">
    <citation type="journal article" date="2019" name="Int. J. Syst. Evol. Microbiol.">
        <title>The Global Catalogue of Microorganisms (GCM) 10K type strain sequencing project: providing services to taxonomists for standard genome sequencing and annotation.</title>
        <authorList>
            <consortium name="The Broad Institute Genomics Platform"/>
            <consortium name="The Broad Institute Genome Sequencing Center for Infectious Disease"/>
            <person name="Wu L."/>
            <person name="Ma J."/>
        </authorList>
    </citation>
    <scope>NUCLEOTIDE SEQUENCE [LARGE SCALE GENOMIC DNA]</scope>
    <source>
        <strain evidence="11">JCM 17805</strain>
    </source>
</reference>
<dbReference type="EMBL" id="BAABFL010000467">
    <property type="protein sequence ID" value="GAA4652015.1"/>
    <property type="molecule type" value="Genomic_DNA"/>
</dbReference>
<dbReference type="PANTHER" id="PTHR35891">
    <property type="entry name" value="THIOL:DISULFIDE INTERCHANGE PROTEIN DSBA"/>
    <property type="match status" value="1"/>
</dbReference>
<sequence length="220" mass="24705">MRKLLCGLIMAIGLMFVQAQADEYRAGQQYKVLKEAVSVEQTDGKIEVDTIFWYGCPHCYDLEKLIPAWKKTLSADVDVVKTPVIFGRPWQPHAQLFYTLEEMGLDETANTAIFEAVQKEGRRLDKPADMADFLNEHFKVNKETFLKTYDSFGVRNQSQKAYAKVRGAQLMGVPALIIDGRYVVDPQSAGGLEEMLKVADALVEKVRREKAPKQKAATAG</sequence>
<dbReference type="InterPro" id="IPR023205">
    <property type="entry name" value="DsbA/DsbL"/>
</dbReference>
<dbReference type="CDD" id="cd03019">
    <property type="entry name" value="DsbA_DsbA"/>
    <property type="match status" value="1"/>
</dbReference>
<evidence type="ECO:0000256" key="1">
    <source>
        <dbReference type="ARBA" id="ARBA00004418"/>
    </source>
</evidence>
<evidence type="ECO:0000256" key="2">
    <source>
        <dbReference type="ARBA" id="ARBA00005791"/>
    </source>
</evidence>
<feature type="chain" id="PRO_5045163797" description="Thiol:disulfide interchange protein" evidence="8">
    <location>
        <begin position="22"/>
        <end position="220"/>
    </location>
</feature>
<dbReference type="PIRSF" id="PIRSF001488">
    <property type="entry name" value="Tdi_protein"/>
    <property type="match status" value="1"/>
</dbReference>
<keyword evidence="4 7" id="KW-0574">Periplasm</keyword>
<feature type="signal peptide" evidence="8">
    <location>
        <begin position="1"/>
        <end position="21"/>
    </location>
</feature>
<dbReference type="Gene3D" id="3.40.30.10">
    <property type="entry name" value="Glutaredoxin"/>
    <property type="match status" value="1"/>
</dbReference>
<accession>A0ABP8V9R5</accession>
<proteinExistence type="inferred from homology"/>
<dbReference type="InterPro" id="IPR036249">
    <property type="entry name" value="Thioredoxin-like_sf"/>
</dbReference>
<keyword evidence="5 7" id="KW-1015">Disulfide bond</keyword>